<feature type="binding site" evidence="7">
    <location>
        <position position="197"/>
    </location>
    <ligand>
        <name>L-glutamine</name>
        <dbReference type="ChEBI" id="CHEBI:58359"/>
    </ligand>
</feature>
<keyword evidence="12" id="KW-1185">Reference proteome</keyword>
<evidence type="ECO:0000256" key="5">
    <source>
        <dbReference type="ARBA" id="ARBA00022840"/>
    </source>
</evidence>
<evidence type="ECO:0000256" key="1">
    <source>
        <dbReference type="ARBA" id="ARBA00005188"/>
    </source>
</evidence>
<evidence type="ECO:0000256" key="2">
    <source>
        <dbReference type="ARBA" id="ARBA00007145"/>
    </source>
</evidence>
<dbReference type="PIRSF" id="PIRSF006630">
    <property type="entry name" value="NADS_GAT"/>
    <property type="match status" value="1"/>
</dbReference>
<feature type="active site" description="Proton acceptor; for glutaminase activity" evidence="7">
    <location>
        <position position="44"/>
    </location>
</feature>
<dbReference type="RefSeq" id="WP_129027617.1">
    <property type="nucleotide sequence ID" value="NZ_SDHY01000006.1"/>
</dbReference>
<evidence type="ECO:0000313" key="11">
    <source>
        <dbReference type="EMBL" id="RXK47577.1"/>
    </source>
</evidence>
<keyword evidence="5 7" id="KW-0067">ATP-binding</keyword>
<dbReference type="AlphaFoldDB" id="A0A4Q1BY20"/>
<dbReference type="PANTHER" id="PTHR23090:SF9">
    <property type="entry name" value="GLUTAMINE-DEPENDENT NAD(+) SYNTHETASE"/>
    <property type="match status" value="1"/>
</dbReference>
<dbReference type="Pfam" id="PF02540">
    <property type="entry name" value="NAD_synthase"/>
    <property type="match status" value="1"/>
</dbReference>
<dbReference type="UniPathway" id="UPA00253">
    <property type="reaction ID" value="UER00334"/>
</dbReference>
<dbReference type="GO" id="GO:0008795">
    <property type="term" value="F:NAD+ synthase activity"/>
    <property type="evidence" value="ECO:0007669"/>
    <property type="project" value="UniProtKB-UniRule"/>
</dbReference>
<dbReference type="EC" id="6.3.5.1" evidence="7 8"/>
<dbReference type="Gene3D" id="3.60.110.10">
    <property type="entry name" value="Carbon-nitrogen hydrolase"/>
    <property type="match status" value="1"/>
</dbReference>
<dbReference type="OrthoDB" id="9803818at2"/>
<proteinExistence type="inferred from homology"/>
<feature type="binding site" evidence="7">
    <location>
        <position position="607"/>
    </location>
    <ligand>
        <name>deamido-NAD(+)</name>
        <dbReference type="ChEBI" id="CHEBI:58437"/>
        <note>ligand shared between two neighboring subunits</note>
    </ligand>
</feature>
<evidence type="ECO:0000256" key="8">
    <source>
        <dbReference type="PIRNR" id="PIRNR006630"/>
    </source>
</evidence>
<dbReference type="GO" id="GO:0009435">
    <property type="term" value="P:NAD+ biosynthetic process"/>
    <property type="evidence" value="ECO:0007669"/>
    <property type="project" value="UniProtKB-UniRule"/>
</dbReference>
<feature type="domain" description="CN hydrolase" evidence="10">
    <location>
        <begin position="5"/>
        <end position="264"/>
    </location>
</feature>
<feature type="binding site" evidence="7">
    <location>
        <position position="477"/>
    </location>
    <ligand>
        <name>deamido-NAD(+)</name>
        <dbReference type="ChEBI" id="CHEBI:58437"/>
        <note>ligand shared between two neighboring subunits</note>
    </ligand>
</feature>
<comment type="function">
    <text evidence="7">Catalyzes the ATP-dependent amidation of deamido-NAD to form NAD. Uses L-glutamine as a nitrogen source.</text>
</comment>
<dbReference type="EMBL" id="SDHY01000006">
    <property type="protein sequence ID" value="RXK47577.1"/>
    <property type="molecule type" value="Genomic_DNA"/>
</dbReference>
<accession>A0A4Q1BY20</accession>
<dbReference type="PANTHER" id="PTHR23090">
    <property type="entry name" value="NH 3 /GLUTAMINE-DEPENDENT NAD + SYNTHETASE"/>
    <property type="match status" value="1"/>
</dbReference>
<dbReference type="Proteomes" id="UP000289455">
    <property type="component" value="Unassembled WGS sequence"/>
</dbReference>
<comment type="similarity">
    <text evidence="2 7 8">In the C-terminal section; belongs to the NAD synthetase family.</text>
</comment>
<feature type="active site" description="For glutaminase activity" evidence="7">
    <location>
        <position position="111"/>
    </location>
</feature>
<comment type="similarity">
    <text evidence="9">Belongs to the NAD synthetase family.</text>
</comment>
<feature type="binding site" evidence="7">
    <location>
        <position position="191"/>
    </location>
    <ligand>
        <name>L-glutamine</name>
        <dbReference type="ChEBI" id="CHEBI:58359"/>
    </ligand>
</feature>
<evidence type="ECO:0000259" key="10">
    <source>
        <dbReference type="PROSITE" id="PS50263"/>
    </source>
</evidence>
<dbReference type="GO" id="GO:0004359">
    <property type="term" value="F:glutaminase activity"/>
    <property type="evidence" value="ECO:0007669"/>
    <property type="project" value="InterPro"/>
</dbReference>
<dbReference type="SUPFAM" id="SSF52402">
    <property type="entry name" value="Adenine nucleotide alpha hydrolases-like"/>
    <property type="match status" value="1"/>
</dbReference>
<dbReference type="InterPro" id="IPR014445">
    <property type="entry name" value="Gln-dep_NAD_synthase"/>
</dbReference>
<protein>
    <recommendedName>
        <fullName evidence="7 8">Glutamine-dependent NAD(+) synthetase</fullName>
        <ecNumber evidence="7 8">6.3.5.1</ecNumber>
    </recommendedName>
    <alternativeName>
        <fullName evidence="7 8">NAD(+) synthase [glutamine-hydrolyzing]</fullName>
    </alternativeName>
</protein>
<keyword evidence="6 7" id="KW-0520">NAD</keyword>
<keyword evidence="4 7" id="KW-0547">Nucleotide-binding</keyword>
<evidence type="ECO:0000256" key="9">
    <source>
        <dbReference type="RuleBase" id="RU003811"/>
    </source>
</evidence>
<comment type="caution">
    <text evidence="7">Lacks conserved residue(s) required for the propagation of feature annotation.</text>
</comment>
<dbReference type="Gene3D" id="3.40.50.620">
    <property type="entry name" value="HUPs"/>
    <property type="match status" value="1"/>
</dbReference>
<comment type="caution">
    <text evidence="11">The sequence shown here is derived from an EMBL/GenBank/DDBJ whole genome shotgun (WGS) entry which is preliminary data.</text>
</comment>
<feature type="active site" description="Nucleophile; for glutaminase activity" evidence="7">
    <location>
        <position position="163"/>
    </location>
</feature>
<feature type="binding site" evidence="7">
    <location>
        <position position="472"/>
    </location>
    <ligand>
        <name>ATP</name>
        <dbReference type="ChEBI" id="CHEBI:30616"/>
    </ligand>
</feature>
<dbReference type="GO" id="GO:0005524">
    <property type="term" value="F:ATP binding"/>
    <property type="evidence" value="ECO:0007669"/>
    <property type="project" value="UniProtKB-UniRule"/>
</dbReference>
<dbReference type="InterPro" id="IPR003010">
    <property type="entry name" value="C-N_Hydrolase"/>
</dbReference>
<keyword evidence="3 7" id="KW-0436">Ligase</keyword>
<dbReference type="SUPFAM" id="SSF56317">
    <property type="entry name" value="Carbon-nitrogen hydrolase"/>
    <property type="match status" value="1"/>
</dbReference>
<comment type="catalytic activity">
    <reaction evidence="7 8">
        <text>deamido-NAD(+) + L-glutamine + ATP + H2O = L-glutamate + AMP + diphosphate + NAD(+) + H(+)</text>
        <dbReference type="Rhea" id="RHEA:24384"/>
        <dbReference type="ChEBI" id="CHEBI:15377"/>
        <dbReference type="ChEBI" id="CHEBI:15378"/>
        <dbReference type="ChEBI" id="CHEBI:29985"/>
        <dbReference type="ChEBI" id="CHEBI:30616"/>
        <dbReference type="ChEBI" id="CHEBI:33019"/>
        <dbReference type="ChEBI" id="CHEBI:57540"/>
        <dbReference type="ChEBI" id="CHEBI:58359"/>
        <dbReference type="ChEBI" id="CHEBI:58437"/>
        <dbReference type="ChEBI" id="CHEBI:456215"/>
        <dbReference type="EC" id="6.3.5.1"/>
    </reaction>
</comment>
<dbReference type="PROSITE" id="PS50263">
    <property type="entry name" value="CN_HYDROLASE"/>
    <property type="match status" value="1"/>
</dbReference>
<dbReference type="InterPro" id="IPR003694">
    <property type="entry name" value="NAD_synthase"/>
</dbReference>
<feature type="binding site" evidence="7">
    <location>
        <position position="448"/>
    </location>
    <ligand>
        <name>deamido-NAD(+)</name>
        <dbReference type="ChEBI" id="CHEBI:58437"/>
        <note>ligand shared between two neighboring subunits</note>
    </ligand>
</feature>
<evidence type="ECO:0000313" key="12">
    <source>
        <dbReference type="Proteomes" id="UP000289455"/>
    </source>
</evidence>
<evidence type="ECO:0000256" key="4">
    <source>
        <dbReference type="ARBA" id="ARBA00022741"/>
    </source>
</evidence>
<dbReference type="CDD" id="cd07570">
    <property type="entry name" value="GAT_Gln-NAD-synth"/>
    <property type="match status" value="1"/>
</dbReference>
<dbReference type="GO" id="GO:0003952">
    <property type="term" value="F:NAD+ synthase (glutamine-hydrolyzing) activity"/>
    <property type="evidence" value="ECO:0007669"/>
    <property type="project" value="UniProtKB-UniRule"/>
</dbReference>
<sequence length="643" mass="72423">MPKTVLAAGVLNQTPLDWSGNLQRINDLIQQALQERVSILCLPELCLTGYGCEDQFLSPYTREKAWDSLLQVLPHTQNIMVWLGLPFYFEGKLYNVAACIAHGKLVALVPKQHLANDGVHYEPRWFSPWPADKRTHISTSLGNIPIGDYRIQANGIHIGVEICQDAWEGKRRPAHSLAKRGVSVICSPTASHFAIGKSKIRKELAISGSQIIGGAYVFANVLGNESGRTIFDGDAYIVQNGTLIAESSRFSFQDSQMIVAAVELKAWEESSEDIIRADMPQLDANPAYKLFDKSSWELSEHIKEEEFARAVSLALWDYLRKSKSYGWVISLSGGADSSAISSLCYLAISLAMKELSWKGVQEKFAYIPWVRDVITEKEFFARILTTAYQGTENSSDNTRKSAMALADCIGSTHYDWNIDVLVKEYRAIIEKAIGRSLTWEQDDVTLQNVQARLRSPSVWMLANINNALLLATSNRSEASVGYATMDGDTSGSISPIAGIDKSFIRQWLIWLEKVGLEGDLRVVGLAHVNQLEPSAELRPLSSKQVDEEDLMPYPILNAIERWAFYDKKSPKECLKMLKAEYGSRFTEEQLLAFCQRFFRLWARNQWKRERYAPGFHVDDYSLDPKTWLRFPILSAGLEKDIIN</sequence>
<dbReference type="NCBIfam" id="TIGR00552">
    <property type="entry name" value="nadE"/>
    <property type="match status" value="1"/>
</dbReference>
<dbReference type="CDD" id="cd00553">
    <property type="entry name" value="NAD_synthase"/>
    <property type="match status" value="1"/>
</dbReference>
<dbReference type="InterPro" id="IPR036526">
    <property type="entry name" value="C-N_Hydrolase_sf"/>
</dbReference>
<comment type="pathway">
    <text evidence="1 7 8">Cofactor biosynthesis; NAD(+) biosynthesis; NAD(+) from deamido-NAD(+) (L-Gln route): step 1/1.</text>
</comment>
<dbReference type="Pfam" id="PF00795">
    <property type="entry name" value="CN_hydrolase"/>
    <property type="match status" value="1"/>
</dbReference>
<evidence type="ECO:0000256" key="3">
    <source>
        <dbReference type="ARBA" id="ARBA00022598"/>
    </source>
</evidence>
<evidence type="ECO:0000256" key="6">
    <source>
        <dbReference type="ARBA" id="ARBA00023027"/>
    </source>
</evidence>
<gene>
    <name evidence="7 11" type="primary">nadE</name>
    <name evidence="11" type="ORF">ESB04_10070</name>
</gene>
<evidence type="ECO:0000256" key="7">
    <source>
        <dbReference type="HAMAP-Rule" id="MF_02090"/>
    </source>
</evidence>
<dbReference type="GO" id="GO:0005737">
    <property type="term" value="C:cytoplasm"/>
    <property type="evidence" value="ECO:0007669"/>
    <property type="project" value="InterPro"/>
</dbReference>
<dbReference type="InterPro" id="IPR022310">
    <property type="entry name" value="NAD/GMP_synthase"/>
</dbReference>
<dbReference type="HAMAP" id="MF_02090">
    <property type="entry name" value="NadE_glutamine_dep"/>
    <property type="match status" value="1"/>
</dbReference>
<dbReference type="InterPro" id="IPR014729">
    <property type="entry name" value="Rossmann-like_a/b/a_fold"/>
</dbReference>
<organism evidence="11 12">
    <name type="scientific">Aquirufa rosea</name>
    <dbReference type="NCBI Taxonomy" id="2509241"/>
    <lineage>
        <taxon>Bacteria</taxon>
        <taxon>Pseudomonadati</taxon>
        <taxon>Bacteroidota</taxon>
        <taxon>Cytophagia</taxon>
        <taxon>Cytophagales</taxon>
        <taxon>Flectobacillaceae</taxon>
        <taxon>Aquirufa</taxon>
    </lineage>
</organism>
<name>A0A4Q1BY20_9BACT</name>
<reference evidence="11 12" key="1">
    <citation type="submission" date="2019-01" db="EMBL/GenBank/DDBJ databases">
        <title>Cytophagaceae bacterium strain CAR-16.</title>
        <authorList>
            <person name="Chen W.-M."/>
        </authorList>
    </citation>
    <scope>NUCLEOTIDE SEQUENCE [LARGE SCALE GENOMIC DNA]</scope>
    <source>
        <strain evidence="11 12">CAR-16</strain>
    </source>
</reference>